<dbReference type="SUPFAM" id="SSF63817">
    <property type="entry name" value="Sortase"/>
    <property type="match status" value="1"/>
</dbReference>
<dbReference type="Pfam" id="PF04203">
    <property type="entry name" value="Sortase"/>
    <property type="match status" value="1"/>
</dbReference>
<dbReference type="InterPro" id="IPR023365">
    <property type="entry name" value="Sortase_dom-sf"/>
</dbReference>
<feature type="region of interest" description="Disordered" evidence="3">
    <location>
        <begin position="409"/>
        <end position="428"/>
    </location>
</feature>
<feature type="compositionally biased region" description="Gly residues" evidence="3">
    <location>
        <begin position="1"/>
        <end position="11"/>
    </location>
</feature>
<evidence type="ECO:0000313" key="5">
    <source>
        <dbReference type="Proteomes" id="UP000575397"/>
    </source>
</evidence>
<keyword evidence="1" id="KW-0378">Hydrolase</keyword>
<dbReference type="CDD" id="cd05830">
    <property type="entry name" value="Sortase_E"/>
    <property type="match status" value="1"/>
</dbReference>
<name>A0A7Y0UU48_9ACTO</name>
<dbReference type="InterPro" id="IPR005754">
    <property type="entry name" value="Sortase"/>
</dbReference>
<comment type="caution">
    <text evidence="4">The sequence shown here is derived from an EMBL/GenBank/DDBJ whole genome shotgun (WGS) entry which is preliminary data.</text>
</comment>
<sequence>MSGDAMPGGSGSAPEGLRFGSSVPGSSIPGNSAPPRISRRQRREMREQAGSTGVGSPLVAGSVAASTANPGVPAPVVGSPLSELGSVVSEGGTEASSIVPPVALVSSVAVSNPVHEVPAPHEPQAPHEPHLTPAFPTKVESEPDWDTLMGEKPNKATSPVAANSPHRKRKTSVSVLVMSGVGQTMLTAGLVLALFVVWQLYVTTWQVQGARAAAVESFTKSGVQEAAQTTEEQRFDPPPPVTIPPFGQTFGTLHVPRWDAMVIPIMEGTTSAVLDTGYAGHYQETQGPGEIGNFALAAHRRSYGNSFRRVEELQIGDPLVVETAQAWLVYQVSSTEVVLPTQGEVIHPVPHKPKDTVPTERLMTLTTCHPEYGSTERFIVYSKLSYWVPRSAGRPVALQGIAAMQSVGGAGGATGDASAGTPAGTPAQ</sequence>
<dbReference type="EMBL" id="JABCUS010000011">
    <property type="protein sequence ID" value="NMX03473.1"/>
    <property type="molecule type" value="Genomic_DNA"/>
</dbReference>
<feature type="region of interest" description="Disordered" evidence="3">
    <location>
        <begin position="1"/>
        <end position="59"/>
    </location>
</feature>
<dbReference type="GO" id="GO:0016787">
    <property type="term" value="F:hydrolase activity"/>
    <property type="evidence" value="ECO:0007669"/>
    <property type="project" value="UniProtKB-KW"/>
</dbReference>
<dbReference type="NCBIfam" id="TIGR01076">
    <property type="entry name" value="sortase_fam"/>
    <property type="match status" value="1"/>
</dbReference>
<organism evidence="4 5">
    <name type="scientific">Mobiluncus mulieris</name>
    <dbReference type="NCBI Taxonomy" id="2052"/>
    <lineage>
        <taxon>Bacteria</taxon>
        <taxon>Bacillati</taxon>
        <taxon>Actinomycetota</taxon>
        <taxon>Actinomycetes</taxon>
        <taxon>Actinomycetales</taxon>
        <taxon>Actinomycetaceae</taxon>
        <taxon>Mobiluncus</taxon>
    </lineage>
</organism>
<evidence type="ECO:0000256" key="3">
    <source>
        <dbReference type="SAM" id="MobiDB-lite"/>
    </source>
</evidence>
<dbReference type="NCBIfam" id="NF033747">
    <property type="entry name" value="class_E_sortase"/>
    <property type="match status" value="1"/>
</dbReference>
<evidence type="ECO:0000256" key="2">
    <source>
        <dbReference type="PIRSR" id="PIRSR605754-1"/>
    </source>
</evidence>
<feature type="compositionally biased region" description="Low complexity" evidence="3">
    <location>
        <begin position="415"/>
        <end position="428"/>
    </location>
</feature>
<dbReference type="Proteomes" id="UP000575397">
    <property type="component" value="Unassembled WGS sequence"/>
</dbReference>
<dbReference type="RefSeq" id="WP_169762653.1">
    <property type="nucleotide sequence ID" value="NZ_JABCUQ010000001.1"/>
</dbReference>
<evidence type="ECO:0000313" key="4">
    <source>
        <dbReference type="EMBL" id="NMX03473.1"/>
    </source>
</evidence>
<protein>
    <submittedName>
        <fullName evidence="4">Class E sortase</fullName>
    </submittedName>
</protein>
<proteinExistence type="predicted"/>
<dbReference type="AlphaFoldDB" id="A0A7Y0UU48"/>
<dbReference type="InterPro" id="IPR042003">
    <property type="entry name" value="Sortase_E"/>
</dbReference>
<accession>A0A7Y0UU48</accession>
<feature type="active site" description="Acyl-thioester intermediate" evidence="2">
    <location>
        <position position="368"/>
    </location>
</feature>
<dbReference type="InterPro" id="IPR053465">
    <property type="entry name" value="Sortase_Class_E"/>
</dbReference>
<evidence type="ECO:0000256" key="1">
    <source>
        <dbReference type="ARBA" id="ARBA00022801"/>
    </source>
</evidence>
<gene>
    <name evidence="4" type="ORF">HHJ77_05935</name>
</gene>
<reference evidence="4 5" key="1">
    <citation type="submission" date="2020-04" db="EMBL/GenBank/DDBJ databases">
        <title>Antimicrobial susceptibility and clonality of vaginal-derived multi-drug resistant Mobiluncus isolates in China.</title>
        <authorList>
            <person name="Zhang X."/>
        </authorList>
    </citation>
    <scope>NUCLEOTIDE SEQUENCE [LARGE SCALE GENOMIC DNA]</scope>
    <source>
        <strain evidence="4 5">12</strain>
    </source>
</reference>
<feature type="active site" description="Proton donor/acceptor" evidence="2">
    <location>
        <position position="299"/>
    </location>
</feature>
<dbReference type="Gene3D" id="2.40.260.10">
    <property type="entry name" value="Sortase"/>
    <property type="match status" value="1"/>
</dbReference>